<accession>A0A9W8AFZ1</accession>
<proteinExistence type="predicted"/>
<evidence type="ECO:0000313" key="4">
    <source>
        <dbReference type="Proteomes" id="UP001150569"/>
    </source>
</evidence>
<evidence type="ECO:0000313" key="3">
    <source>
        <dbReference type="EMBL" id="KAJ1925347.1"/>
    </source>
</evidence>
<feature type="compositionally biased region" description="Polar residues" evidence="1">
    <location>
        <begin position="101"/>
        <end position="114"/>
    </location>
</feature>
<evidence type="ECO:0000256" key="1">
    <source>
        <dbReference type="SAM" id="MobiDB-lite"/>
    </source>
</evidence>
<feature type="region of interest" description="Disordered" evidence="1">
    <location>
        <begin position="98"/>
        <end position="129"/>
    </location>
</feature>
<gene>
    <name evidence="3" type="ORF">IWQ60_004610</name>
</gene>
<feature type="chain" id="PRO_5040978388" evidence="2">
    <location>
        <begin position="22"/>
        <end position="153"/>
    </location>
</feature>
<feature type="signal peptide" evidence="2">
    <location>
        <begin position="1"/>
        <end position="21"/>
    </location>
</feature>
<protein>
    <submittedName>
        <fullName evidence="3">Uncharacterized protein</fullName>
    </submittedName>
</protein>
<keyword evidence="2" id="KW-0732">Signal</keyword>
<sequence length="153" mass="17101">MRLELAAALLCLMAGYVQVKASSLPHSGDYYRDLLNPGYVAASTGSVNTQDVNGDLIIDHQPYPLGKANYRPAHNPKDDPLSEENLIKLAHSRFEAPRTRTAVSTANANKSPQLIDNDYYNPSPKQEHDDLINPLYTNNPATSYQSSFDYYRR</sequence>
<evidence type="ECO:0000256" key="2">
    <source>
        <dbReference type="SAM" id="SignalP"/>
    </source>
</evidence>
<reference evidence="3" key="1">
    <citation type="submission" date="2022-07" db="EMBL/GenBank/DDBJ databases">
        <title>Phylogenomic reconstructions and comparative analyses of Kickxellomycotina fungi.</title>
        <authorList>
            <person name="Reynolds N.K."/>
            <person name="Stajich J.E."/>
            <person name="Barry K."/>
            <person name="Grigoriev I.V."/>
            <person name="Crous P."/>
            <person name="Smith M.E."/>
        </authorList>
    </citation>
    <scope>NUCLEOTIDE SEQUENCE</scope>
    <source>
        <strain evidence="3">RSA 861</strain>
    </source>
</reference>
<organism evidence="3 4">
    <name type="scientific">Tieghemiomyces parasiticus</name>
    <dbReference type="NCBI Taxonomy" id="78921"/>
    <lineage>
        <taxon>Eukaryota</taxon>
        <taxon>Fungi</taxon>
        <taxon>Fungi incertae sedis</taxon>
        <taxon>Zoopagomycota</taxon>
        <taxon>Kickxellomycotina</taxon>
        <taxon>Dimargaritomycetes</taxon>
        <taxon>Dimargaritales</taxon>
        <taxon>Dimargaritaceae</taxon>
        <taxon>Tieghemiomyces</taxon>
    </lineage>
</organism>
<dbReference type="Proteomes" id="UP001150569">
    <property type="component" value="Unassembled WGS sequence"/>
</dbReference>
<keyword evidence="4" id="KW-1185">Reference proteome</keyword>
<comment type="caution">
    <text evidence="3">The sequence shown here is derived from an EMBL/GenBank/DDBJ whole genome shotgun (WGS) entry which is preliminary data.</text>
</comment>
<dbReference type="AlphaFoldDB" id="A0A9W8AFZ1"/>
<dbReference type="EMBL" id="JANBPT010000227">
    <property type="protein sequence ID" value="KAJ1925347.1"/>
    <property type="molecule type" value="Genomic_DNA"/>
</dbReference>
<name>A0A9W8AFZ1_9FUNG</name>